<name>Q2LXU9_SYNAS</name>
<keyword evidence="3" id="KW-0949">S-adenosyl-L-methionine</keyword>
<evidence type="ECO:0000313" key="9">
    <source>
        <dbReference type="EMBL" id="ABC78908.1"/>
    </source>
</evidence>
<dbReference type="InterPro" id="IPR007197">
    <property type="entry name" value="rSAM"/>
</dbReference>
<dbReference type="InterPro" id="IPR006638">
    <property type="entry name" value="Elp3/MiaA/NifB-like_rSAM"/>
</dbReference>
<dbReference type="FunCoup" id="Q2LXU9">
    <property type="interactions" value="75"/>
</dbReference>
<dbReference type="SUPFAM" id="SSF102114">
    <property type="entry name" value="Radical SAM enzymes"/>
    <property type="match status" value="1"/>
</dbReference>
<keyword evidence="4" id="KW-0479">Metal-binding</keyword>
<dbReference type="SFLD" id="SFLDG01086">
    <property type="entry name" value="elongater_protein-like"/>
    <property type="match status" value="1"/>
</dbReference>
<evidence type="ECO:0000256" key="2">
    <source>
        <dbReference type="ARBA" id="ARBA00022485"/>
    </source>
</evidence>
<dbReference type="KEGG" id="sat:SYN_01651"/>
<evidence type="ECO:0000256" key="6">
    <source>
        <dbReference type="ARBA" id="ARBA00023014"/>
    </source>
</evidence>
<dbReference type="SMART" id="SM00729">
    <property type="entry name" value="Elp3"/>
    <property type="match status" value="1"/>
</dbReference>
<dbReference type="Pfam" id="PF04055">
    <property type="entry name" value="Radical_SAM"/>
    <property type="match status" value="1"/>
</dbReference>
<organism evidence="9 10">
    <name type="scientific">Syntrophus aciditrophicus (strain SB)</name>
    <dbReference type="NCBI Taxonomy" id="56780"/>
    <lineage>
        <taxon>Bacteria</taxon>
        <taxon>Pseudomonadati</taxon>
        <taxon>Thermodesulfobacteriota</taxon>
        <taxon>Syntrophia</taxon>
        <taxon>Syntrophales</taxon>
        <taxon>Syntrophaceae</taxon>
        <taxon>Syntrophus</taxon>
    </lineage>
</organism>
<sequence>MAYNSIKPKNYKGRQTFVSPTHTRSGSKRYHDLKTYWRNRFGCTVYKLPVDAGFTCPNRDGFLGTGGCIYCDGRGSRLRQEGPLPSVSEQIRRGREFYRNRKGAKKFIAYFQTFTNTYAPCGSLKRLYDEALAQEDVIGLSVGTRPDCVSDEVLGLLKDYARDRHVWLEFGLQSIHDKTLLRINREHTAAQFLDAVARAVDENLLICTHIILGLPGENHEDVMQTAATLASLPIQGIKIHLLLALEGTVLGEEYKKGQLTLWPREEYVQTVCDVLEILPPDMVIQRLTADGYQDIFLAPAWASNKMSVLNAIDRELERRNIRQGRLYRSDLNRPR</sequence>
<comment type="cofactor">
    <cofactor evidence="1">
        <name>[4Fe-4S] cluster</name>
        <dbReference type="ChEBI" id="CHEBI:49883"/>
    </cofactor>
</comment>
<dbReference type="Proteomes" id="UP000001933">
    <property type="component" value="Chromosome"/>
</dbReference>
<keyword evidence="6" id="KW-0411">Iron-sulfur</keyword>
<evidence type="ECO:0000256" key="7">
    <source>
        <dbReference type="SAM" id="MobiDB-lite"/>
    </source>
</evidence>
<evidence type="ECO:0000313" key="10">
    <source>
        <dbReference type="Proteomes" id="UP000001933"/>
    </source>
</evidence>
<dbReference type="Gene3D" id="3.80.30.20">
    <property type="entry name" value="tm_1862 like domain"/>
    <property type="match status" value="1"/>
</dbReference>
<dbReference type="SFLD" id="SFLDS00029">
    <property type="entry name" value="Radical_SAM"/>
    <property type="match status" value="1"/>
</dbReference>
<dbReference type="GO" id="GO:0051539">
    <property type="term" value="F:4 iron, 4 sulfur cluster binding"/>
    <property type="evidence" value="ECO:0007669"/>
    <property type="project" value="UniProtKB-KW"/>
</dbReference>
<evidence type="ECO:0000256" key="5">
    <source>
        <dbReference type="ARBA" id="ARBA00023004"/>
    </source>
</evidence>
<dbReference type="InterPro" id="IPR058240">
    <property type="entry name" value="rSAM_sf"/>
</dbReference>
<accession>Q2LXU9</accession>
<feature type="region of interest" description="Disordered" evidence="7">
    <location>
        <begin position="1"/>
        <end position="27"/>
    </location>
</feature>
<evidence type="ECO:0000259" key="8">
    <source>
        <dbReference type="PROSITE" id="PS51918"/>
    </source>
</evidence>
<dbReference type="AlphaFoldDB" id="Q2LXU9"/>
<dbReference type="InterPro" id="IPR005911">
    <property type="entry name" value="YhcC-like"/>
</dbReference>
<proteinExistence type="predicted"/>
<dbReference type="GO" id="GO:0003824">
    <property type="term" value="F:catalytic activity"/>
    <property type="evidence" value="ECO:0007669"/>
    <property type="project" value="InterPro"/>
</dbReference>
<dbReference type="EMBL" id="CP000252">
    <property type="protein sequence ID" value="ABC78908.1"/>
    <property type="molecule type" value="Genomic_DNA"/>
</dbReference>
<keyword evidence="10" id="KW-1185">Reference proteome</keyword>
<evidence type="ECO:0000256" key="3">
    <source>
        <dbReference type="ARBA" id="ARBA00022691"/>
    </source>
</evidence>
<evidence type="ECO:0000256" key="4">
    <source>
        <dbReference type="ARBA" id="ARBA00022723"/>
    </source>
</evidence>
<dbReference type="PROSITE" id="PS51918">
    <property type="entry name" value="RADICAL_SAM"/>
    <property type="match status" value="1"/>
</dbReference>
<reference evidence="9 10" key="1">
    <citation type="journal article" date="2007" name="Proc. Natl. Acad. Sci. U.S.A.">
        <title>The genome of Syntrophus aciditrophicus: life at the thermodynamic limit of microbial growth.</title>
        <authorList>
            <person name="McInerney M.J."/>
            <person name="Rohlin L."/>
            <person name="Mouttaki H."/>
            <person name="Kim U."/>
            <person name="Krupp R.S."/>
            <person name="Rios-Hernandez L."/>
            <person name="Sieber J."/>
            <person name="Struchtemeyer C.G."/>
            <person name="Bhattacharyya A."/>
            <person name="Campbell J.W."/>
            <person name="Gunsalus R.P."/>
        </authorList>
    </citation>
    <scope>NUCLEOTIDE SEQUENCE [LARGE SCALE GENOMIC DNA]</scope>
    <source>
        <strain evidence="9 10">SB</strain>
    </source>
</reference>
<dbReference type="CDD" id="cd01335">
    <property type="entry name" value="Radical_SAM"/>
    <property type="match status" value="1"/>
</dbReference>
<protein>
    <submittedName>
        <fullName evidence="9">Radical SAM superfamily protein</fullName>
    </submittedName>
</protein>
<dbReference type="InParanoid" id="Q2LXU9"/>
<dbReference type="PANTHER" id="PTHR11135">
    <property type="entry name" value="HISTONE ACETYLTRANSFERASE-RELATED"/>
    <property type="match status" value="1"/>
</dbReference>
<dbReference type="InterPro" id="IPR039661">
    <property type="entry name" value="ELP3"/>
</dbReference>
<gene>
    <name evidence="9" type="ORF">SYN_01651</name>
</gene>
<feature type="domain" description="Radical SAM core" evidence="8">
    <location>
        <begin position="40"/>
        <end position="281"/>
    </location>
</feature>
<keyword evidence="2" id="KW-0004">4Fe-4S</keyword>
<dbReference type="InterPro" id="IPR023404">
    <property type="entry name" value="rSAM_horseshoe"/>
</dbReference>
<evidence type="ECO:0000256" key="1">
    <source>
        <dbReference type="ARBA" id="ARBA00001966"/>
    </source>
</evidence>
<dbReference type="eggNOG" id="COG1242">
    <property type="taxonomic scope" value="Bacteria"/>
</dbReference>
<dbReference type="Pfam" id="PF16199">
    <property type="entry name" value="Radical_SAM_C"/>
    <property type="match status" value="1"/>
</dbReference>
<dbReference type="HOGENOM" id="CLU_060920_0_0_7"/>
<dbReference type="GO" id="GO:0046872">
    <property type="term" value="F:metal ion binding"/>
    <property type="evidence" value="ECO:0007669"/>
    <property type="project" value="UniProtKB-KW"/>
</dbReference>
<dbReference type="NCBIfam" id="TIGR01212">
    <property type="entry name" value="TIGR01212 family radical SAM protein"/>
    <property type="match status" value="1"/>
</dbReference>
<keyword evidence="5" id="KW-0408">Iron</keyword>
<dbReference type="InterPro" id="IPR032432">
    <property type="entry name" value="Radical_SAM_C"/>
</dbReference>
<dbReference type="SFLD" id="SFLDG01091">
    <property type="entry name" value="uncharacterized_CHP01210-like"/>
    <property type="match status" value="1"/>
</dbReference>
<dbReference type="PANTHER" id="PTHR11135:SF1">
    <property type="entry name" value="PROTEIN YHCC"/>
    <property type="match status" value="1"/>
</dbReference>